<name>J4UIM1_TRIAS</name>
<gene>
    <name evidence="1" type="ORF">A1Q1_07292</name>
</gene>
<dbReference type="GeneID" id="25990804"/>
<dbReference type="AlphaFoldDB" id="J4UIM1"/>
<reference evidence="1 2" key="1">
    <citation type="journal article" date="2012" name="Eukaryot. Cell">
        <title>Draft genome sequence of CBS 2479, the standard type strain of Trichosporon asahii.</title>
        <authorList>
            <person name="Yang R.Y."/>
            <person name="Li H.T."/>
            <person name="Zhu H."/>
            <person name="Zhou G.P."/>
            <person name="Wang M."/>
            <person name="Wang L."/>
        </authorList>
    </citation>
    <scope>NUCLEOTIDE SEQUENCE [LARGE SCALE GENOMIC DNA]</scope>
    <source>
        <strain evidence="2">ATCC 90039 / CBS 2479 / JCM 2466 / KCTC 7840 / NCYC 2677 / UAMH 7654</strain>
    </source>
</reference>
<evidence type="ECO:0000313" key="2">
    <source>
        <dbReference type="Proteomes" id="UP000002748"/>
    </source>
</evidence>
<dbReference type="EMBL" id="ALBS01000054">
    <property type="protein sequence ID" value="EJT51530.1"/>
    <property type="molecule type" value="Genomic_DNA"/>
</dbReference>
<proteinExistence type="predicted"/>
<evidence type="ECO:0000313" key="1">
    <source>
        <dbReference type="EMBL" id="EJT51530.1"/>
    </source>
</evidence>
<evidence type="ECO:0008006" key="3">
    <source>
        <dbReference type="Google" id="ProtNLM"/>
    </source>
</evidence>
<accession>J4UIM1</accession>
<dbReference type="VEuPathDB" id="FungiDB:A1Q1_07292"/>
<dbReference type="RefSeq" id="XP_014183003.1">
    <property type="nucleotide sequence ID" value="XM_014327528.1"/>
</dbReference>
<dbReference type="KEGG" id="tasa:A1Q1_07292"/>
<protein>
    <recommendedName>
        <fullName evidence="3">F-box domain-containing protein</fullName>
    </recommendedName>
</protein>
<comment type="caution">
    <text evidence="1">The sequence shown here is derived from an EMBL/GenBank/DDBJ whole genome shotgun (WGS) entry which is preliminary data.</text>
</comment>
<organism evidence="1 2">
    <name type="scientific">Trichosporon asahii var. asahii (strain ATCC 90039 / CBS 2479 / JCM 2466 / KCTC 7840 / NBRC 103889/ NCYC 2677 / UAMH 7654)</name>
    <name type="common">Yeast</name>
    <dbReference type="NCBI Taxonomy" id="1186058"/>
    <lineage>
        <taxon>Eukaryota</taxon>
        <taxon>Fungi</taxon>
        <taxon>Dikarya</taxon>
        <taxon>Basidiomycota</taxon>
        <taxon>Agaricomycotina</taxon>
        <taxon>Tremellomycetes</taxon>
        <taxon>Trichosporonales</taxon>
        <taxon>Trichosporonaceae</taxon>
        <taxon>Trichosporon</taxon>
    </lineage>
</organism>
<dbReference type="HOGENOM" id="CLU_861033_0_0_1"/>
<dbReference type="Proteomes" id="UP000002748">
    <property type="component" value="Unassembled WGS sequence"/>
</dbReference>
<sequence>MVSTFNIYDYPHIFALVGKYCDNETRFKLRFLCKAARYEINRNNDCHLLVTVVVNKLVLYSYKPDPDTRYLMPPMKHRLTRYLDKCLASPTPKIRAAFGYPRLIKVPCETLEFLYASYGKLDYHRKLGKKGSKVKTVALMPPPLLEPIREDCILELSHFAPDENCCQLHNSLLLPHVHELRFQYWREDRGGCTCASVELVHRATILRLSMNETTYFCGVVAAAFGPTVEELRLVVMTAESATAYLKTIKSKPRHTNLKVWVTCFENLCSGGVKRFRNEWTNMLDVPVALRVQEGGCSEADGWARPFLITEDW</sequence>